<comment type="caution">
    <text evidence="1">The sequence shown here is derived from an EMBL/GenBank/DDBJ whole genome shotgun (WGS) entry which is preliminary data.</text>
</comment>
<evidence type="ECO:0000313" key="1">
    <source>
        <dbReference type="EMBL" id="KKO74974.1"/>
    </source>
</evidence>
<dbReference type="OrthoDB" id="2194393at2759"/>
<dbReference type="Proteomes" id="UP000034350">
    <property type="component" value="Unassembled WGS sequence"/>
</dbReference>
<dbReference type="EMBL" id="JPQZ01000037">
    <property type="protein sequence ID" value="KKO74974.1"/>
    <property type="molecule type" value="Genomic_DNA"/>
</dbReference>
<accession>A0A0F9ZBB0</accession>
<dbReference type="RefSeq" id="XP_024330716.1">
    <property type="nucleotide sequence ID" value="XM_024475362.1"/>
</dbReference>
<evidence type="ECO:0000313" key="2">
    <source>
        <dbReference type="Proteomes" id="UP000034350"/>
    </source>
</evidence>
<sequence length="122" mass="13993">MNGDKKLLSCVKVGGRRVIKKSLSSSNTLLNNILENNKDIFTKSVVDELSIERNNKIYKYKKNIKLVFDKNKKPIGFFVSGFPEIKNKIVTDVPLDFEKAVENLNLDFVEKNPELEKYLGIE</sequence>
<organism evidence="1 2">
    <name type="scientific">Vairimorpha ceranae</name>
    <dbReference type="NCBI Taxonomy" id="40302"/>
    <lineage>
        <taxon>Eukaryota</taxon>
        <taxon>Fungi</taxon>
        <taxon>Fungi incertae sedis</taxon>
        <taxon>Microsporidia</taxon>
        <taxon>Nosematidae</taxon>
        <taxon>Vairimorpha</taxon>
    </lineage>
</organism>
<keyword evidence="2" id="KW-1185">Reference proteome</keyword>
<dbReference type="AlphaFoldDB" id="A0A0F9ZBB0"/>
<dbReference type="GeneID" id="36320303"/>
<dbReference type="VEuPathDB" id="MicrosporidiaDB:AAJ76_3700027729"/>
<protein>
    <submittedName>
        <fullName evidence="1">Uncharacterized protein</fullName>
    </submittedName>
</protein>
<dbReference type="VEuPathDB" id="MicrosporidiaDB:G9O61_00g010910"/>
<name>A0A0F9ZBB0_9MICR</name>
<reference evidence="1 2" key="1">
    <citation type="journal article" date="2015" name="Environ. Microbiol.">
        <title>Genome analyses suggest the presence of polyploidy and recent human-driven expansions in eight global populations of the honeybee pathogen Nosema ceranae.</title>
        <authorList>
            <person name="Pelin A."/>
            <person name="Selman M."/>
            <person name="Aris-Brosou S."/>
            <person name="Farinelli L."/>
            <person name="Corradi N."/>
        </authorList>
    </citation>
    <scope>NUCLEOTIDE SEQUENCE [LARGE SCALE GENOMIC DNA]</scope>
    <source>
        <strain evidence="1 2">PA08 1199</strain>
    </source>
</reference>
<gene>
    <name evidence="1" type="ORF">AAJ76_3700027729</name>
</gene>
<proteinExistence type="predicted"/>